<protein>
    <submittedName>
        <fullName evidence="2">Nuclear transport factor 2 family protein</fullName>
    </submittedName>
</protein>
<dbReference type="RefSeq" id="WP_121916731.1">
    <property type="nucleotide sequence ID" value="NZ_REFV01000004.1"/>
</dbReference>
<reference evidence="2 3" key="1">
    <citation type="submission" date="2018-10" db="EMBL/GenBank/DDBJ databases">
        <title>Dokdonia luteus sp. nov., isolated from sea water.</title>
        <authorList>
            <person name="Zhou L.Y."/>
            <person name="Du Z.J."/>
        </authorList>
    </citation>
    <scope>NUCLEOTIDE SEQUENCE [LARGE SCALE GENOMIC DNA]</scope>
    <source>
        <strain evidence="2 3">SH27</strain>
    </source>
</reference>
<dbReference type="Proteomes" id="UP000281985">
    <property type="component" value="Unassembled WGS sequence"/>
</dbReference>
<dbReference type="SUPFAM" id="SSF54427">
    <property type="entry name" value="NTF2-like"/>
    <property type="match status" value="1"/>
</dbReference>
<proteinExistence type="predicted"/>
<comment type="caution">
    <text evidence="2">The sequence shown here is derived from an EMBL/GenBank/DDBJ whole genome shotgun (WGS) entry which is preliminary data.</text>
</comment>
<feature type="domain" description="SnoaL-like" evidence="1">
    <location>
        <begin position="8"/>
        <end position="109"/>
    </location>
</feature>
<dbReference type="InterPro" id="IPR037401">
    <property type="entry name" value="SnoaL-like"/>
</dbReference>
<dbReference type="InterPro" id="IPR032710">
    <property type="entry name" value="NTF2-like_dom_sf"/>
</dbReference>
<sequence length="158" mass="17828">MDHHGLIAHFYQSFAQGDAQAMTDCYHENVMFSDPAFGTLHGDKARAMWFMLLERSKGNIQISYSNINAHGNSGSADWSARYPYGAKKRPVVNNVAATFTFKDGKIKEHHDSFSLYKWSQQALGLSGYLLGWSGFMRSKIQAQTNGLLENYMKKNSFS</sequence>
<evidence type="ECO:0000313" key="3">
    <source>
        <dbReference type="Proteomes" id="UP000281985"/>
    </source>
</evidence>
<accession>A0A3M0GUJ4</accession>
<dbReference type="Gene3D" id="3.10.450.50">
    <property type="match status" value="1"/>
</dbReference>
<organism evidence="2 3">
    <name type="scientific">Dokdonia sinensis</name>
    <dbReference type="NCBI Taxonomy" id="2479847"/>
    <lineage>
        <taxon>Bacteria</taxon>
        <taxon>Pseudomonadati</taxon>
        <taxon>Bacteroidota</taxon>
        <taxon>Flavobacteriia</taxon>
        <taxon>Flavobacteriales</taxon>
        <taxon>Flavobacteriaceae</taxon>
        <taxon>Dokdonia</taxon>
    </lineage>
</organism>
<name>A0A3M0GUJ4_9FLAO</name>
<dbReference type="OrthoDB" id="391735at2"/>
<gene>
    <name evidence="2" type="ORF">EAX61_05805</name>
</gene>
<dbReference type="AlphaFoldDB" id="A0A3M0GUJ4"/>
<dbReference type="EMBL" id="REFV01000004">
    <property type="protein sequence ID" value="RMB60996.1"/>
    <property type="molecule type" value="Genomic_DNA"/>
</dbReference>
<dbReference type="Pfam" id="PF12680">
    <property type="entry name" value="SnoaL_2"/>
    <property type="match status" value="1"/>
</dbReference>
<evidence type="ECO:0000259" key="1">
    <source>
        <dbReference type="Pfam" id="PF12680"/>
    </source>
</evidence>
<keyword evidence="3" id="KW-1185">Reference proteome</keyword>
<evidence type="ECO:0000313" key="2">
    <source>
        <dbReference type="EMBL" id="RMB60996.1"/>
    </source>
</evidence>